<dbReference type="SUPFAM" id="SSF51126">
    <property type="entry name" value="Pectin lyase-like"/>
    <property type="match status" value="2"/>
</dbReference>
<evidence type="ECO:0000313" key="1">
    <source>
        <dbReference type="EMBL" id="GAA5528160.1"/>
    </source>
</evidence>
<keyword evidence="2" id="KW-1185">Reference proteome</keyword>
<protein>
    <recommendedName>
        <fullName evidence="3">Right handed beta helix domain-containing protein</fullName>
    </recommendedName>
</protein>
<dbReference type="RefSeq" id="WP_345721773.1">
    <property type="nucleotide sequence ID" value="NZ_BAABRU010000006.1"/>
</dbReference>
<evidence type="ECO:0000313" key="2">
    <source>
        <dbReference type="Proteomes" id="UP001428290"/>
    </source>
</evidence>
<evidence type="ECO:0008006" key="3">
    <source>
        <dbReference type="Google" id="ProtNLM"/>
    </source>
</evidence>
<dbReference type="PANTHER" id="PTHR11319:SF35">
    <property type="entry name" value="OUTER MEMBRANE PROTEIN PMPC-RELATED"/>
    <property type="match status" value="1"/>
</dbReference>
<accession>A0ABP9X142</accession>
<sequence length="530" mass="54714">MLGRKKFLLSGLIILGLGLVWDSRPVAADSVVVGTGTPASCTEAAFDVGLAQLFPGEQVPGGTLTFNCGANPHTIILTSQKFLHDGSVIDGGGKITLSGGNTTRIFWVSQQARVEIQRIILTNGSAEHSGAIFVEPNWSGEFTNLTLNQVTIKDSQATSFGGGIGAQHTNLTLINSRIETNRSSGSGGGMSFNTGSLTIRNSQIANNKAETEGAGLEAWAAILDIRQSDIDVNELLGHENTDFGGGMVIRQSNGIFEGGRLWGNVAGQGGGLYLREGSVLEFNTSKFASNVAFHEGGGVSIAANAGLTIKHSIVDLNVSALAGGGIANQGSLQIERSTLINNSALDGDGGAIANSGLAVLSYSTIAKNWSWRGAGLNNRPNGTIGIDHVTITANTAEGDGGGLYHAGNQFTVNNSIIMGNNAATGAQCGYASQAPSMSFSLWSDGSCGSQTSNGNKPNTWPVLRPLGWYGGPTPTYLPLSYSESTDAGSCASSSVTDQRGLAGFLGAACDMGAVESGALWYQVSLPMTIK</sequence>
<dbReference type="PANTHER" id="PTHR11319">
    <property type="entry name" value="G PROTEIN-COUPLED RECEPTOR-RELATED"/>
    <property type="match status" value="1"/>
</dbReference>
<reference evidence="1 2" key="1">
    <citation type="submission" date="2024-02" db="EMBL/GenBank/DDBJ databases">
        <title>Herpetosiphon gulosus NBRC 112829.</title>
        <authorList>
            <person name="Ichikawa N."/>
            <person name="Katano-Makiyama Y."/>
            <person name="Hidaka K."/>
        </authorList>
    </citation>
    <scope>NUCLEOTIDE SEQUENCE [LARGE SCALE GENOMIC DNA]</scope>
    <source>
        <strain evidence="1 2">NBRC 112829</strain>
    </source>
</reference>
<proteinExistence type="predicted"/>
<dbReference type="NCBIfam" id="NF041518">
    <property type="entry name" value="choice_anch_Q"/>
    <property type="match status" value="1"/>
</dbReference>
<dbReference type="EMBL" id="BAABRU010000006">
    <property type="protein sequence ID" value="GAA5528160.1"/>
    <property type="molecule type" value="Genomic_DNA"/>
</dbReference>
<gene>
    <name evidence="1" type="ORF">Hgul01_01957</name>
</gene>
<organism evidence="1 2">
    <name type="scientific">Herpetosiphon gulosus</name>
    <dbReference type="NCBI Taxonomy" id="1973496"/>
    <lineage>
        <taxon>Bacteria</taxon>
        <taxon>Bacillati</taxon>
        <taxon>Chloroflexota</taxon>
        <taxon>Chloroflexia</taxon>
        <taxon>Herpetosiphonales</taxon>
        <taxon>Herpetosiphonaceae</taxon>
        <taxon>Herpetosiphon</taxon>
    </lineage>
</organism>
<dbReference type="InterPro" id="IPR011050">
    <property type="entry name" value="Pectin_lyase_fold/virulence"/>
</dbReference>
<comment type="caution">
    <text evidence="1">The sequence shown here is derived from an EMBL/GenBank/DDBJ whole genome shotgun (WGS) entry which is preliminary data.</text>
</comment>
<name>A0ABP9X142_9CHLR</name>
<dbReference type="InterPro" id="IPR059226">
    <property type="entry name" value="Choice_anch_Q_dom"/>
</dbReference>
<dbReference type="Proteomes" id="UP001428290">
    <property type="component" value="Unassembled WGS sequence"/>
</dbReference>